<protein>
    <submittedName>
        <fullName evidence="3">Uncharacterized protein LOC106807042</fullName>
    </submittedName>
</protein>
<name>A0ABM1DXS3_PRICU</name>
<sequence>MPWQPCLQRSCEDWDFNNNTNNNNGGDNNNNTNNNNGSDNNNNTYNNNPLFALSEAQLQYMEDVLSSEEGRQLLEDSASLPEVPDALIPSTADKTACYSVMPQWCYCSDDDLDMVTEVIAEQQNCADMCLNHSKCATHNNGEEVLKKVAIEQEHVIATNMVLGVMADHGNYCLRGRRHDKQRASSIKYADMAPDRAGAYGRRCPYDVYSNYGCQSKTGMVSQRTFLNKRGTACAGVGATERKRQSKKQKRQITSKCFEKEVKTVGKFCRRRKWSKCKPRWHDHKYRSDCKAKRTNNVLFSKTYNTPHDLLTQGTESATCTSLPLRFGKSHDAKTAVDIFRDKKPTTNIDYSPKKMVTRGKRVPVDLLLKGKGFDRFGFQDTVSDVFRQMSQRRDKTPMCEIEQEAPNTQVYKSKDSEVSHVEVHNLAKNCRGDGECFSSTVMYYEGENVRATGPRLVTSKGERSRPYARHSSRIQAMKRKTICTCCV</sequence>
<keyword evidence="2" id="KW-1185">Reference proteome</keyword>
<reference evidence="3" key="1">
    <citation type="submission" date="2025-08" db="UniProtKB">
        <authorList>
            <consortium name="RefSeq"/>
        </authorList>
    </citation>
    <scope>IDENTIFICATION</scope>
</reference>
<evidence type="ECO:0000313" key="2">
    <source>
        <dbReference type="Proteomes" id="UP000695022"/>
    </source>
</evidence>
<dbReference type="GeneID" id="106807042"/>
<proteinExistence type="predicted"/>
<evidence type="ECO:0000256" key="1">
    <source>
        <dbReference type="SAM" id="MobiDB-lite"/>
    </source>
</evidence>
<feature type="region of interest" description="Disordered" evidence="1">
    <location>
        <begin position="17"/>
        <end position="48"/>
    </location>
</feature>
<evidence type="ECO:0000313" key="3">
    <source>
        <dbReference type="RefSeq" id="XP_014664744.1"/>
    </source>
</evidence>
<dbReference type="Proteomes" id="UP000695022">
    <property type="component" value="Unplaced"/>
</dbReference>
<organism evidence="2 3">
    <name type="scientific">Priapulus caudatus</name>
    <name type="common">Priapulid worm</name>
    <dbReference type="NCBI Taxonomy" id="37621"/>
    <lineage>
        <taxon>Eukaryota</taxon>
        <taxon>Metazoa</taxon>
        <taxon>Ecdysozoa</taxon>
        <taxon>Scalidophora</taxon>
        <taxon>Priapulida</taxon>
        <taxon>Priapulimorpha</taxon>
        <taxon>Priapulimorphida</taxon>
        <taxon>Priapulidae</taxon>
        <taxon>Priapulus</taxon>
    </lineage>
</organism>
<accession>A0ABM1DXS3</accession>
<dbReference type="RefSeq" id="XP_014664744.1">
    <property type="nucleotide sequence ID" value="XM_014809258.1"/>
</dbReference>
<gene>
    <name evidence="3" type="primary">LOC106807042</name>
</gene>